<gene>
    <name evidence="3" type="ORF">HRI_002192300</name>
</gene>
<dbReference type="InterPro" id="IPR035892">
    <property type="entry name" value="C2_domain_sf"/>
</dbReference>
<dbReference type="Gene3D" id="2.60.40.150">
    <property type="entry name" value="C2 domain"/>
    <property type="match status" value="1"/>
</dbReference>
<evidence type="ECO:0000313" key="4">
    <source>
        <dbReference type="Proteomes" id="UP001165190"/>
    </source>
</evidence>
<proteinExistence type="predicted"/>
<reference evidence="3" key="1">
    <citation type="submission" date="2023-05" db="EMBL/GenBank/DDBJ databases">
        <title>Genome and transcriptome analyses reveal genes involved in the formation of fine ridges on petal epidermal cells in Hibiscus trionum.</title>
        <authorList>
            <person name="Koshimizu S."/>
            <person name="Masuda S."/>
            <person name="Ishii T."/>
            <person name="Shirasu K."/>
            <person name="Hoshino A."/>
            <person name="Arita M."/>
        </authorList>
    </citation>
    <scope>NUCLEOTIDE SEQUENCE</scope>
    <source>
        <strain evidence="3">Hamamatsu line</strain>
    </source>
</reference>
<evidence type="ECO:0000256" key="1">
    <source>
        <dbReference type="SAM" id="MobiDB-lite"/>
    </source>
</evidence>
<comment type="caution">
    <text evidence="3">The sequence shown here is derived from an EMBL/GenBank/DDBJ whole genome shotgun (WGS) entry which is preliminary data.</text>
</comment>
<evidence type="ECO:0000259" key="2">
    <source>
        <dbReference type="PROSITE" id="PS50004"/>
    </source>
</evidence>
<accession>A0A9W7HVQ2</accession>
<dbReference type="SUPFAM" id="SSF49562">
    <property type="entry name" value="C2 domain (Calcium/lipid-binding domain, CaLB)"/>
    <property type="match status" value="1"/>
</dbReference>
<name>A0A9W7HVQ2_HIBTR</name>
<dbReference type="InterPro" id="IPR000008">
    <property type="entry name" value="C2_dom"/>
</dbReference>
<dbReference type="Pfam" id="PF00168">
    <property type="entry name" value="C2"/>
    <property type="match status" value="1"/>
</dbReference>
<feature type="compositionally biased region" description="Polar residues" evidence="1">
    <location>
        <begin position="1"/>
        <end position="12"/>
    </location>
</feature>
<dbReference type="PANTHER" id="PTHR31208:SF2">
    <property type="entry name" value="DOMAIN-CONTAINING PROTEIN, PUTATIVE, EXPRESSED-RELATED"/>
    <property type="match status" value="1"/>
</dbReference>
<evidence type="ECO:0000313" key="3">
    <source>
        <dbReference type="EMBL" id="GMI85230.1"/>
    </source>
</evidence>
<feature type="region of interest" description="Disordered" evidence="1">
    <location>
        <begin position="1"/>
        <end position="24"/>
    </location>
</feature>
<dbReference type="PROSITE" id="PS50004">
    <property type="entry name" value="C2"/>
    <property type="match status" value="1"/>
</dbReference>
<dbReference type="Proteomes" id="UP001165190">
    <property type="component" value="Unassembled WGS sequence"/>
</dbReference>
<keyword evidence="4" id="KW-1185">Reference proteome</keyword>
<feature type="compositionally biased region" description="Low complexity" evidence="1">
    <location>
        <begin position="299"/>
        <end position="310"/>
    </location>
</feature>
<dbReference type="AlphaFoldDB" id="A0A9W7HVQ2"/>
<protein>
    <recommendedName>
        <fullName evidence="2">C2 domain-containing protein</fullName>
    </recommendedName>
</protein>
<feature type="domain" description="C2" evidence="2">
    <location>
        <begin position="44"/>
        <end position="164"/>
    </location>
</feature>
<dbReference type="PANTHER" id="PTHR31208">
    <property type="entry name" value="EXPRESSED PROTEIN"/>
    <property type="match status" value="1"/>
</dbReference>
<dbReference type="EMBL" id="BSYR01000020">
    <property type="protein sequence ID" value="GMI85230.1"/>
    <property type="molecule type" value="Genomic_DNA"/>
</dbReference>
<dbReference type="SMART" id="SM00239">
    <property type="entry name" value="C2"/>
    <property type="match status" value="1"/>
</dbReference>
<organism evidence="3 4">
    <name type="scientific">Hibiscus trionum</name>
    <name type="common">Flower of an hour</name>
    <dbReference type="NCBI Taxonomy" id="183268"/>
    <lineage>
        <taxon>Eukaryota</taxon>
        <taxon>Viridiplantae</taxon>
        <taxon>Streptophyta</taxon>
        <taxon>Embryophyta</taxon>
        <taxon>Tracheophyta</taxon>
        <taxon>Spermatophyta</taxon>
        <taxon>Magnoliopsida</taxon>
        <taxon>eudicotyledons</taxon>
        <taxon>Gunneridae</taxon>
        <taxon>Pentapetalae</taxon>
        <taxon>rosids</taxon>
        <taxon>malvids</taxon>
        <taxon>Malvales</taxon>
        <taxon>Malvaceae</taxon>
        <taxon>Malvoideae</taxon>
        <taxon>Hibiscus</taxon>
    </lineage>
</organism>
<feature type="region of interest" description="Disordered" evidence="1">
    <location>
        <begin position="280"/>
        <end position="347"/>
    </location>
</feature>
<feature type="compositionally biased region" description="Low complexity" evidence="1">
    <location>
        <begin position="333"/>
        <end position="342"/>
    </location>
</feature>
<sequence>MDSPQSVVSPFKSNVVAEPEQQQKSEIFTRNSGGLSNVSEVNTITTEAVVSNRDDFVGVLEVYVHQARDIHNICIYHKQDVYAKLCLTSDPERTVSTKIINGGGRNPVFNDNVRLNVQTVDSSLKIEIFMMSRVKNYLEDQLLGFALVPLSEIILKNGKLEKEFSLSSTDLFHSPAGFVQLSLAYVGSSPEVMAITDTPKDLIADETLKDSRISECELENIEFPDPKIVNENQIMVSEYFRIPCSNLDSESLVTSDVENQVSLDISVNAVESFSPATVHSVQVPKLDSPPRSVSTNGVSSPSASAISKSSDGLAASKTSTEEYSSAPKEKTVDVGGSDSVSSCQSNSITKPVSFVPEQKVVQQEIVDMYMKSMQQFTESLAKMKLPLDIDYGATKSENSSTTTDQKIQAPKTTSSRVFYGSRAFF</sequence>
<dbReference type="OrthoDB" id="270970at2759"/>